<reference evidence="1" key="1">
    <citation type="journal article" date="2014" name="Front. Microbiol.">
        <title>High frequency of phylogenetically diverse reductive dehalogenase-homologous genes in deep subseafloor sedimentary metagenomes.</title>
        <authorList>
            <person name="Kawai M."/>
            <person name="Futagami T."/>
            <person name="Toyoda A."/>
            <person name="Takaki Y."/>
            <person name="Nishi S."/>
            <person name="Hori S."/>
            <person name="Arai W."/>
            <person name="Tsubouchi T."/>
            <person name="Morono Y."/>
            <person name="Uchiyama I."/>
            <person name="Ito T."/>
            <person name="Fujiyama A."/>
            <person name="Inagaki F."/>
            <person name="Takami H."/>
        </authorList>
    </citation>
    <scope>NUCLEOTIDE SEQUENCE</scope>
    <source>
        <strain evidence="1">Expedition CK06-06</strain>
    </source>
</reference>
<name>X1HYX9_9ZZZZ</name>
<feature type="non-terminal residue" evidence="1">
    <location>
        <position position="1"/>
    </location>
</feature>
<evidence type="ECO:0000313" key="1">
    <source>
        <dbReference type="EMBL" id="GAH59024.1"/>
    </source>
</evidence>
<gene>
    <name evidence="1" type="ORF">S03H2_40741</name>
</gene>
<accession>X1HYX9</accession>
<comment type="caution">
    <text evidence="1">The sequence shown here is derived from an EMBL/GenBank/DDBJ whole genome shotgun (WGS) entry which is preliminary data.</text>
</comment>
<sequence length="42" mass="4960">HIYNCEDFLQRSIGLLKENGLFLVIVPDAERFSMNPREPFHL</sequence>
<proteinExistence type="predicted"/>
<organism evidence="1">
    <name type="scientific">marine sediment metagenome</name>
    <dbReference type="NCBI Taxonomy" id="412755"/>
    <lineage>
        <taxon>unclassified sequences</taxon>
        <taxon>metagenomes</taxon>
        <taxon>ecological metagenomes</taxon>
    </lineage>
</organism>
<dbReference type="AlphaFoldDB" id="X1HYX9"/>
<protein>
    <submittedName>
        <fullName evidence="1">Uncharacterized protein</fullName>
    </submittedName>
</protein>
<dbReference type="EMBL" id="BARU01025276">
    <property type="protein sequence ID" value="GAH59024.1"/>
    <property type="molecule type" value="Genomic_DNA"/>
</dbReference>